<organism evidence="3 4">
    <name type="scientific">Peribacillus faecalis</name>
    <dbReference type="NCBI Taxonomy" id="2772559"/>
    <lineage>
        <taxon>Bacteria</taxon>
        <taxon>Bacillati</taxon>
        <taxon>Bacillota</taxon>
        <taxon>Bacilli</taxon>
        <taxon>Bacillales</taxon>
        <taxon>Bacillaceae</taxon>
        <taxon>Peribacillus</taxon>
    </lineage>
</organism>
<evidence type="ECO:0000313" key="3">
    <source>
        <dbReference type="EMBL" id="MBD3107005.1"/>
    </source>
</evidence>
<feature type="signal peptide" evidence="1">
    <location>
        <begin position="1"/>
        <end position="26"/>
    </location>
</feature>
<dbReference type="PANTHER" id="PTHR36933:SF1">
    <property type="entry name" value="SLL0788 PROTEIN"/>
    <property type="match status" value="1"/>
</dbReference>
<dbReference type="Proteomes" id="UP000602076">
    <property type="component" value="Unassembled WGS sequence"/>
</dbReference>
<evidence type="ECO:0000259" key="2">
    <source>
        <dbReference type="Pfam" id="PF03713"/>
    </source>
</evidence>
<feature type="domain" description="DUF305" evidence="2">
    <location>
        <begin position="62"/>
        <end position="205"/>
    </location>
</feature>
<evidence type="ECO:0000313" key="4">
    <source>
        <dbReference type="Proteomes" id="UP000602076"/>
    </source>
</evidence>
<gene>
    <name evidence="3" type="ORF">IEO70_01320</name>
</gene>
<proteinExistence type="predicted"/>
<dbReference type="EMBL" id="JACXSI010000002">
    <property type="protein sequence ID" value="MBD3107005.1"/>
    <property type="molecule type" value="Genomic_DNA"/>
</dbReference>
<dbReference type="Pfam" id="PF03713">
    <property type="entry name" value="DUF305"/>
    <property type="match status" value="1"/>
</dbReference>
<protein>
    <submittedName>
        <fullName evidence="3">DUF305 domain-containing protein</fullName>
    </submittedName>
</protein>
<dbReference type="InterPro" id="IPR005183">
    <property type="entry name" value="DUF305_CopM-like"/>
</dbReference>
<keyword evidence="1" id="KW-0732">Signal</keyword>
<accession>A0A927CW16</accession>
<reference evidence="3" key="1">
    <citation type="submission" date="2020-09" db="EMBL/GenBank/DDBJ databases">
        <title>Bacillus faecalis sp. nov., a moderately halophilic bacterium isolated from cow faeces.</title>
        <authorList>
            <person name="Jiang L."/>
            <person name="Lee J."/>
        </authorList>
    </citation>
    <scope>NUCLEOTIDE SEQUENCE</scope>
    <source>
        <strain evidence="3">AGMB 02131</strain>
    </source>
</reference>
<sequence length="211" mass="24010">MRVKIRNAIIVLVAYLLLASSLSVHAALDPDESKYMDNYKSIMQVMQEEMTNAPKTGDPSLDFLYEMIPHHEGAISMSENLLDYGTNLEMKNLAAAIVKEQLLAVKQMKALLDKLKDDPQVDKKKELEYLKGYEKAYKEMMDEMDEVKPTGNIDLDYLEAMIPHHEAGIAMASNILKYTNNKELQKIANQIIANQSKQVKQMEKLEEGLED</sequence>
<dbReference type="AlphaFoldDB" id="A0A927CW16"/>
<keyword evidence="4" id="KW-1185">Reference proteome</keyword>
<dbReference type="PANTHER" id="PTHR36933">
    <property type="entry name" value="SLL0788 PROTEIN"/>
    <property type="match status" value="1"/>
</dbReference>
<dbReference type="RefSeq" id="WP_190996555.1">
    <property type="nucleotide sequence ID" value="NZ_JACXSI010000002.1"/>
</dbReference>
<feature type="chain" id="PRO_5037710389" evidence="1">
    <location>
        <begin position="27"/>
        <end position="211"/>
    </location>
</feature>
<comment type="caution">
    <text evidence="3">The sequence shown here is derived from an EMBL/GenBank/DDBJ whole genome shotgun (WGS) entry which is preliminary data.</text>
</comment>
<dbReference type="Gene3D" id="1.20.1260.10">
    <property type="match status" value="2"/>
</dbReference>
<dbReference type="InterPro" id="IPR012347">
    <property type="entry name" value="Ferritin-like"/>
</dbReference>
<name>A0A927CW16_9BACI</name>
<evidence type="ECO:0000256" key="1">
    <source>
        <dbReference type="SAM" id="SignalP"/>
    </source>
</evidence>